<organism evidence="1">
    <name type="scientific">Bracoviriform inaniti</name>
    <dbReference type="NCBI Taxonomy" id="36344"/>
    <lineage>
        <taxon>Viruses</taxon>
        <taxon>Viruses incertae sedis</taxon>
        <taxon>Polydnaviriformidae</taxon>
        <taxon>Bracoviriform</taxon>
    </lineage>
</organism>
<sequence length="124" mass="14574">MIIGISTSQLLDHYFKHEQLRRYDYGPDYDILCKLLNDKVIIMYLNVYLVKLIPTYFMGYFHTYSTHTMYTSKLQNAAGLVTRRHELCPYPESLNSPEEVFTLKISDDIQGVLCSVELDYTQIF</sequence>
<dbReference type="GeneID" id="40525918"/>
<protein>
    <submittedName>
        <fullName evidence="1">Putative CiV22.5g4 protein</fullName>
    </submittedName>
</protein>
<proteinExistence type="predicted"/>
<evidence type="ECO:0000313" key="1">
    <source>
        <dbReference type="EMBL" id="CBH29454.1"/>
    </source>
</evidence>
<name>D0IN08_9VIRU</name>
<reference evidence="1" key="1">
    <citation type="journal article" date="2007" name="J. Gen. Virol.">
        <title>Genome organization of the Chelonus inanitus polydnavirus: excision sites, spacers and abundance of proviral and excised segments.</title>
        <authorList>
            <person name="Annaheim M."/>
            <person name="Lanzrein B."/>
        </authorList>
    </citation>
    <scope>NUCLEOTIDE SEQUENCE</scope>
</reference>
<dbReference type="KEGG" id="vg:40525918"/>
<accession>D0IN08</accession>
<dbReference type="EMBL" id="AM261426">
    <property type="protein sequence ID" value="CBH29454.1"/>
    <property type="molecule type" value="Genomic_DNA"/>
</dbReference>
<gene>
    <name evidence="1" type="primary">CiV22.5g4</name>
</gene>
<dbReference type="RefSeq" id="YP_009665758.1">
    <property type="nucleotide sequence ID" value="NC_043264.1"/>
</dbReference>